<evidence type="ECO:0000313" key="6">
    <source>
        <dbReference type="EMBL" id="SEC38161.1"/>
    </source>
</evidence>
<dbReference type="GO" id="GO:0009086">
    <property type="term" value="P:methionine biosynthetic process"/>
    <property type="evidence" value="ECO:0007669"/>
    <property type="project" value="UniProtKB-UniRule"/>
</dbReference>
<evidence type="ECO:0000256" key="1">
    <source>
        <dbReference type="ARBA" id="ARBA00022679"/>
    </source>
</evidence>
<dbReference type="STRING" id="156980.SAMN04489745_2725"/>
<dbReference type="InterPro" id="IPR008220">
    <property type="entry name" value="HAT_MetX-like"/>
</dbReference>
<proteinExistence type="inferred from homology"/>
<feature type="active site" evidence="2 3">
    <location>
        <position position="365"/>
    </location>
</feature>
<feature type="active site" description="Nucleophile" evidence="2 3">
    <location>
        <position position="167"/>
    </location>
</feature>
<dbReference type="NCBIfam" id="TIGR01392">
    <property type="entry name" value="homoserO_Ac_trn"/>
    <property type="match status" value="1"/>
</dbReference>
<accession>A0A1H4S2U3</accession>
<dbReference type="PIRSF" id="PIRSF000443">
    <property type="entry name" value="Homoser_Ac_trans"/>
    <property type="match status" value="1"/>
</dbReference>
<evidence type="ECO:0000256" key="2">
    <source>
        <dbReference type="HAMAP-Rule" id="MF_00296"/>
    </source>
</evidence>
<dbReference type="SUPFAM" id="SSF53474">
    <property type="entry name" value="alpha/beta-Hydrolases"/>
    <property type="match status" value="1"/>
</dbReference>
<protein>
    <recommendedName>
        <fullName evidence="2">Homoserine O-acetyltransferase</fullName>
        <shortName evidence="2">HAT</shortName>
        <ecNumber evidence="2">2.3.1.31</ecNumber>
    </recommendedName>
    <alternativeName>
        <fullName evidence="2">Homoserine transacetylase</fullName>
        <shortName evidence="2">HTA</shortName>
    </alternativeName>
</protein>
<comment type="catalytic activity">
    <reaction evidence="2">
        <text>L-homoserine + acetyl-CoA = O-acetyl-L-homoserine + CoA</text>
        <dbReference type="Rhea" id="RHEA:13701"/>
        <dbReference type="ChEBI" id="CHEBI:57287"/>
        <dbReference type="ChEBI" id="CHEBI:57288"/>
        <dbReference type="ChEBI" id="CHEBI:57476"/>
        <dbReference type="ChEBI" id="CHEBI:57716"/>
        <dbReference type="EC" id="2.3.1.31"/>
    </reaction>
</comment>
<evidence type="ECO:0000256" key="3">
    <source>
        <dbReference type="PIRSR" id="PIRSR000443-1"/>
    </source>
</evidence>
<comment type="subunit">
    <text evidence="2">Homodimer.</text>
</comment>
<keyword evidence="2" id="KW-0963">Cytoplasm</keyword>
<dbReference type="AlphaFoldDB" id="A0A1H4S2U3"/>
<dbReference type="NCBIfam" id="NF001209">
    <property type="entry name" value="PRK00175.1"/>
    <property type="match status" value="1"/>
</dbReference>
<gene>
    <name evidence="2" type="primary">metXA</name>
    <name evidence="6" type="ORF">SAMN04489745_2725</name>
</gene>
<feature type="domain" description="AB hydrolase-1" evidence="5">
    <location>
        <begin position="65"/>
        <end position="371"/>
    </location>
</feature>
<comment type="subcellular location">
    <subcellularLocation>
        <location evidence="2">Cytoplasm</location>
    </subcellularLocation>
</comment>
<keyword evidence="2" id="KW-0028">Amino-acid biosynthesis</keyword>
<dbReference type="InterPro" id="IPR000073">
    <property type="entry name" value="AB_hydrolase_1"/>
</dbReference>
<dbReference type="UniPathway" id="UPA00051">
    <property type="reaction ID" value="UER00074"/>
</dbReference>
<evidence type="ECO:0000259" key="5">
    <source>
        <dbReference type="Pfam" id="PF00561"/>
    </source>
</evidence>
<comment type="function">
    <text evidence="2">Transfers an acetyl group from acetyl-CoA to L-homoserine, forming acetyl-L-homoserine.</text>
</comment>
<dbReference type="Pfam" id="PF00561">
    <property type="entry name" value="Abhydrolase_1"/>
    <property type="match status" value="1"/>
</dbReference>
<reference evidence="6 7" key="1">
    <citation type="submission" date="2016-10" db="EMBL/GenBank/DDBJ databases">
        <authorList>
            <person name="de Groot N.N."/>
        </authorList>
    </citation>
    <scope>NUCLEOTIDE SEQUENCE [LARGE SCALE GENOMIC DNA]</scope>
    <source>
        <strain evidence="6 7">DSM 10495</strain>
    </source>
</reference>
<comment type="similarity">
    <text evidence="2">Belongs to the AB hydrolase superfamily. MetX family.</text>
</comment>
<feature type="region of interest" description="Disordered" evidence="4">
    <location>
        <begin position="1"/>
        <end position="30"/>
    </location>
</feature>
<evidence type="ECO:0000313" key="7">
    <source>
        <dbReference type="Proteomes" id="UP000182652"/>
    </source>
</evidence>
<dbReference type="GO" id="GO:0009092">
    <property type="term" value="P:homoserine metabolic process"/>
    <property type="evidence" value="ECO:0007669"/>
    <property type="project" value="TreeGrafter"/>
</dbReference>
<keyword evidence="1 2" id="KW-0808">Transferase</keyword>
<comment type="caution">
    <text evidence="2">Lacks conserved residue(s) required for the propagation of feature annotation.</text>
</comment>
<feature type="binding site" evidence="2">
    <location>
        <position position="236"/>
    </location>
    <ligand>
        <name>substrate</name>
    </ligand>
</feature>
<dbReference type="GO" id="GO:0004414">
    <property type="term" value="F:homoserine O-acetyltransferase activity"/>
    <property type="evidence" value="ECO:0007669"/>
    <property type="project" value="UniProtKB-UniRule"/>
</dbReference>
<feature type="active site" evidence="2 3">
    <location>
        <position position="335"/>
    </location>
</feature>
<keyword evidence="2" id="KW-0012">Acyltransferase</keyword>
<dbReference type="EC" id="2.3.1.31" evidence="2"/>
<dbReference type="GO" id="GO:0005737">
    <property type="term" value="C:cytoplasm"/>
    <property type="evidence" value="ECO:0007669"/>
    <property type="project" value="UniProtKB-SubCell"/>
</dbReference>
<comment type="pathway">
    <text evidence="2">Amino-acid biosynthesis; L-methionine biosynthesis via de novo pathway; O-acetyl-L-homoserine from L-homoserine: step 1/1.</text>
</comment>
<dbReference type="InterPro" id="IPR029058">
    <property type="entry name" value="AB_hydrolase_fold"/>
</dbReference>
<dbReference type="HAMAP" id="MF_00296">
    <property type="entry name" value="MetX_acyltransf"/>
    <property type="match status" value="1"/>
</dbReference>
<dbReference type="RefSeq" id="WP_082724205.1">
    <property type="nucleotide sequence ID" value="NZ_FNSN01000003.1"/>
</dbReference>
<name>A0A1H4S2U3_9MICC</name>
<dbReference type="PANTHER" id="PTHR32268">
    <property type="entry name" value="HOMOSERINE O-ACETYLTRANSFERASE"/>
    <property type="match status" value="1"/>
</dbReference>
<dbReference type="Proteomes" id="UP000182652">
    <property type="component" value="Unassembled WGS sequence"/>
</dbReference>
<dbReference type="Gene3D" id="3.40.50.1820">
    <property type="entry name" value="alpha/beta hydrolase"/>
    <property type="match status" value="1"/>
</dbReference>
<organism evidence="6 7">
    <name type="scientific">Arthrobacter woluwensis</name>
    <dbReference type="NCBI Taxonomy" id="156980"/>
    <lineage>
        <taxon>Bacteria</taxon>
        <taxon>Bacillati</taxon>
        <taxon>Actinomycetota</taxon>
        <taxon>Actinomycetes</taxon>
        <taxon>Micrococcales</taxon>
        <taxon>Micrococcaceae</taxon>
        <taxon>Arthrobacter</taxon>
    </lineage>
</organism>
<keyword evidence="7" id="KW-1185">Reference proteome</keyword>
<evidence type="ECO:0000256" key="4">
    <source>
        <dbReference type="SAM" id="MobiDB-lite"/>
    </source>
</evidence>
<keyword evidence="2" id="KW-0486">Methionine biosynthesis</keyword>
<feature type="compositionally biased region" description="Basic and acidic residues" evidence="4">
    <location>
        <begin position="15"/>
        <end position="25"/>
    </location>
</feature>
<sequence>MTIAASRPLSTARDTTTREERDAGARHGVQRTAVVGPLELEAGGKLPDVTLAYETWGTLAPDAGNAVLIQHALTGSAHVAQGDTDEEGWWDGLVGPGRAIDTDRFFVVAVNIIGGCNGSTGPSSPAPDGKPWGSRFPFITLRDAAVAEARLADQLGISQWFAVVGGSMGGARALEWAAGFPERVRKCAVIAIGAHSTAEQIALAQAQTLAIRQDPAFRDGDYYDGPAPEAGLALARRIAHISYRSEAELEARFSRKPQEGESPLNASALAERGRYQVESYLDHQGTKLVRRFDANSYIALTEALMSHDVGRGRGGVEAALADSPVEFFVAAVESDRLYLPRQSEALAAALPGDVTVHRIASEIGHDGFLTEADQLGALLGRTLFA</sequence>
<dbReference type="PANTHER" id="PTHR32268:SF11">
    <property type="entry name" value="HOMOSERINE O-ACETYLTRANSFERASE"/>
    <property type="match status" value="1"/>
</dbReference>
<feature type="binding site" evidence="2">
    <location>
        <position position="366"/>
    </location>
    <ligand>
        <name>substrate</name>
    </ligand>
</feature>
<dbReference type="EMBL" id="FNSN01000003">
    <property type="protein sequence ID" value="SEC38161.1"/>
    <property type="molecule type" value="Genomic_DNA"/>
</dbReference>